<dbReference type="InterPro" id="IPR001610">
    <property type="entry name" value="PAC"/>
</dbReference>
<feature type="domain" description="PAC" evidence="8">
    <location>
        <begin position="321"/>
        <end position="375"/>
    </location>
</feature>
<sequence>MEPQLGLIEHSFDLRYSGWVREALNELPDCFTITDPCIHGHPIVFASKGFLKMVGYSKDEVIGKNGRIFQGPHTDRRSVMEIREAVREERAIQIKLLNYRKDGTPFWMLFQMCPVFNKVDGRVINFVGVQVPVLRKQRWVSGVGVVRNGMNLSEDGAGIRASFFRCCRREVCSSSVLELGCASALESVLSDDDREVEINEPCGASEVEKTKASAAISKILSVLTHYSELTGRLVCGKRCCLTGNGQLGSSLNISLGRIKQSFVLTDALLADTPIVYASEAFLKLTGYGRHEVLGQNCRLLSGADTDAKTQFQIKESIQNQQACTVRILNYRKDGTSFWNFLHISPVRNASGKVAFFVGIQIEDSCKNQETCGLRPEMRQLSVVGAVKVAVRGSSMGSSSS</sequence>
<keyword evidence="5" id="KW-0157">Chromophore</keyword>
<dbReference type="CDD" id="cd00130">
    <property type="entry name" value="PAS"/>
    <property type="match status" value="2"/>
</dbReference>
<dbReference type="EMBL" id="KU700035">
    <property type="protein sequence ID" value="AML77890.1"/>
    <property type="molecule type" value="mRNA"/>
</dbReference>
<name>A0A126X0J8_PHYDL</name>
<evidence type="ECO:0000256" key="4">
    <source>
        <dbReference type="ARBA" id="ARBA00022643"/>
    </source>
</evidence>
<feature type="domain" description="PAS" evidence="7">
    <location>
        <begin position="43"/>
        <end position="89"/>
    </location>
</feature>
<dbReference type="PROSITE" id="PS50112">
    <property type="entry name" value="PAS"/>
    <property type="match status" value="2"/>
</dbReference>
<dbReference type="Gene3D" id="3.30.450.20">
    <property type="entry name" value="PAS domain"/>
    <property type="match status" value="2"/>
</dbReference>
<dbReference type="FunFam" id="3.30.450.20:FF:000080">
    <property type="entry name" value="protein TWIN LOV 1"/>
    <property type="match status" value="1"/>
</dbReference>
<dbReference type="Pfam" id="PF13426">
    <property type="entry name" value="PAS_9"/>
    <property type="match status" value="2"/>
</dbReference>
<reference evidence="9" key="1">
    <citation type="journal article" date="2016" name="Proc. Natl. Acad. Sci. U.S.A.">
        <title>Functional and topological diversity of LOV domain photoreceptors.</title>
        <authorList>
            <person name="Glantz S.T."/>
            <person name="Carpenter E.J."/>
            <person name="Melkonian M."/>
            <person name="Gardner K.H."/>
            <person name="Boyden E.S."/>
            <person name="Wong G.K."/>
            <person name="Chow B.Y."/>
        </authorList>
    </citation>
    <scope>NUCLEOTIDE SEQUENCE</scope>
    <source>
        <strain evidence="9">MQIV_2002216</strain>
    </source>
</reference>
<dbReference type="SMART" id="SM00091">
    <property type="entry name" value="PAS"/>
    <property type="match status" value="2"/>
</dbReference>
<dbReference type="PROSITE" id="PS50113">
    <property type="entry name" value="PAC"/>
    <property type="match status" value="1"/>
</dbReference>
<proteinExistence type="evidence at transcript level"/>
<dbReference type="InterPro" id="IPR000700">
    <property type="entry name" value="PAS-assoc_C"/>
</dbReference>
<evidence type="ECO:0000259" key="7">
    <source>
        <dbReference type="PROSITE" id="PS50112"/>
    </source>
</evidence>
<dbReference type="NCBIfam" id="TIGR00229">
    <property type="entry name" value="sensory_box"/>
    <property type="match status" value="2"/>
</dbReference>
<organism evidence="9">
    <name type="scientific">Phyla dulcis</name>
    <name type="common">Aztec sweet herb</name>
    <name type="synonym">Lippia dulcis</name>
    <dbReference type="NCBI Taxonomy" id="542674"/>
    <lineage>
        <taxon>Eukaryota</taxon>
        <taxon>Viridiplantae</taxon>
        <taxon>Streptophyta</taxon>
        <taxon>Embryophyta</taxon>
        <taxon>Tracheophyta</taxon>
        <taxon>Spermatophyta</taxon>
        <taxon>Magnoliopsida</taxon>
        <taxon>eudicotyledons</taxon>
        <taxon>Gunneridae</taxon>
        <taxon>Pentapetalae</taxon>
        <taxon>asterids</taxon>
        <taxon>lamiids</taxon>
        <taxon>Lamiales</taxon>
        <taxon>Verbenaceae</taxon>
        <taxon>Lantaneae</taxon>
        <taxon>Phyla</taxon>
    </lineage>
</organism>
<evidence type="ECO:0000256" key="2">
    <source>
        <dbReference type="ARBA" id="ARBA00022606"/>
    </source>
</evidence>
<evidence type="ECO:0000313" key="9">
    <source>
        <dbReference type="EMBL" id="AML77890.1"/>
    </source>
</evidence>
<feature type="domain" description="PAS" evidence="7">
    <location>
        <begin position="274"/>
        <end position="320"/>
    </location>
</feature>
<accession>A0A126X0J8</accession>
<dbReference type="SMART" id="SM00086">
    <property type="entry name" value="PAC"/>
    <property type="match status" value="2"/>
</dbReference>
<dbReference type="InterPro" id="IPR035965">
    <property type="entry name" value="PAS-like_dom_sf"/>
</dbReference>
<evidence type="ECO:0000256" key="1">
    <source>
        <dbReference type="ARBA" id="ARBA00022543"/>
    </source>
</evidence>
<keyword evidence="6" id="KW-0675">Receptor</keyword>
<dbReference type="GO" id="GO:0005634">
    <property type="term" value="C:nucleus"/>
    <property type="evidence" value="ECO:0007669"/>
    <property type="project" value="TreeGrafter"/>
</dbReference>
<keyword evidence="1" id="KW-0600">Photoreceptor protein</keyword>
<keyword evidence="4" id="KW-0288">FMN</keyword>
<evidence type="ECO:0000259" key="8">
    <source>
        <dbReference type="PROSITE" id="PS50113"/>
    </source>
</evidence>
<dbReference type="GO" id="GO:0009637">
    <property type="term" value="P:response to blue light"/>
    <property type="evidence" value="ECO:0007669"/>
    <property type="project" value="UniProtKB-ARBA"/>
</dbReference>
<dbReference type="PANTHER" id="PTHR47429:SF2">
    <property type="entry name" value="PROTEIN TWIN LOV 1"/>
    <property type="match status" value="1"/>
</dbReference>
<dbReference type="PANTHER" id="PTHR47429">
    <property type="entry name" value="PROTEIN TWIN LOV 1"/>
    <property type="match status" value="1"/>
</dbReference>
<dbReference type="InterPro" id="IPR000014">
    <property type="entry name" value="PAS"/>
</dbReference>
<keyword evidence="3" id="KW-0285">Flavoprotein</keyword>
<keyword evidence="2" id="KW-0716">Sensory transduction</keyword>
<evidence type="ECO:0000256" key="6">
    <source>
        <dbReference type="ARBA" id="ARBA00023170"/>
    </source>
</evidence>
<evidence type="ECO:0000256" key="5">
    <source>
        <dbReference type="ARBA" id="ARBA00022991"/>
    </source>
</evidence>
<dbReference type="SUPFAM" id="SSF55785">
    <property type="entry name" value="PYP-like sensor domain (PAS domain)"/>
    <property type="match status" value="2"/>
</dbReference>
<dbReference type="FunFam" id="3.30.450.20:FF:000153">
    <property type="entry name" value="Protein TWIN LOV 1 isoform D"/>
    <property type="match status" value="1"/>
</dbReference>
<dbReference type="AlphaFoldDB" id="A0A126X0J8"/>
<protein>
    <submittedName>
        <fullName evidence="9">Putative LOV domain-containing protein</fullName>
    </submittedName>
</protein>
<dbReference type="GO" id="GO:0009881">
    <property type="term" value="F:photoreceptor activity"/>
    <property type="evidence" value="ECO:0007669"/>
    <property type="project" value="UniProtKB-KW"/>
</dbReference>
<evidence type="ECO:0000256" key="3">
    <source>
        <dbReference type="ARBA" id="ARBA00022630"/>
    </source>
</evidence>